<dbReference type="AlphaFoldDB" id="A0A285IFG8"/>
<sequence>MSLSDKVREFIKLFIPKQKKFHKDKKSREAFNVQGFSMVFGHNYKNHPDFAALDFSEMPRDLSDLDKIYIAEETDNYFTPNIFLGNNYDRSGGSRKHAHKCTWIQDLFIDIDGTNGITDPDQAKEVLYQALQDLGIPKPTALIHTSTNPDVHLQVHWLIDPLWVYDNRKETVNNGELLSWHYNVMSALVELLQEQLPDWELDTTKSTDISTYARLPYSYNQKTGQLVEVLDVQDRRWTLEDSWVANILKRSYENNNQKEYIKINTDIKLLEHPQIQVLLQGVSEGYRNYAQYAIALACKYDGLSQEEAIKVLLKQNKKCCPKERKSKVIGVLKSAYRGDKGLSSKIVAQLVSDITGQEVKPDYSLFAVCKEGIKINPKAKKGIYTPKQVMIQRVVKEALELIRKGVQVLPSSKEMAQLVGVSPSSLKKIWSEIIKILKNLGLQLDNSAHYHHKYIILDRAKELLKKAKPHMINLEVLESIVKALRSKYSIIELLELKTQEEIANFANSVANSPP</sequence>
<name>A0A285IFG8_9FIRM</name>
<gene>
    <name evidence="1" type="ORF">SAMN06265827_13915</name>
</gene>
<accession>A0A285IFG8</accession>
<reference evidence="2" key="1">
    <citation type="submission" date="2017-09" db="EMBL/GenBank/DDBJ databases">
        <authorList>
            <person name="Varghese N."/>
            <person name="Submissions S."/>
        </authorList>
    </citation>
    <scope>NUCLEOTIDE SEQUENCE [LARGE SCALE GENOMIC DNA]</scope>
    <source>
        <strain evidence="2">MSL47</strain>
    </source>
</reference>
<keyword evidence="2" id="KW-1185">Reference proteome</keyword>
<evidence type="ECO:0000313" key="1">
    <source>
        <dbReference type="EMBL" id="SNY45691.1"/>
    </source>
</evidence>
<organism evidence="1 2">
    <name type="scientific">Orenia metallireducens</name>
    <dbReference type="NCBI Taxonomy" id="1413210"/>
    <lineage>
        <taxon>Bacteria</taxon>
        <taxon>Bacillati</taxon>
        <taxon>Bacillota</taxon>
        <taxon>Clostridia</taxon>
        <taxon>Halanaerobiales</taxon>
        <taxon>Halobacteroidaceae</taxon>
        <taxon>Orenia</taxon>
    </lineage>
</organism>
<dbReference type="RefSeq" id="WP_097019427.1">
    <property type="nucleotide sequence ID" value="NZ_OBDZ01000039.1"/>
</dbReference>
<keyword evidence="1" id="KW-0238">DNA-binding</keyword>
<protein>
    <submittedName>
        <fullName evidence="1">DNA-binding transcriptional regulator YhcF, GntR family</fullName>
    </submittedName>
</protein>
<dbReference type="SUPFAM" id="SSF56747">
    <property type="entry name" value="Prim-pol domain"/>
    <property type="match status" value="1"/>
</dbReference>
<dbReference type="Proteomes" id="UP000219573">
    <property type="component" value="Unassembled WGS sequence"/>
</dbReference>
<evidence type="ECO:0000313" key="2">
    <source>
        <dbReference type="Proteomes" id="UP000219573"/>
    </source>
</evidence>
<proteinExistence type="predicted"/>
<dbReference type="GO" id="GO:0003677">
    <property type="term" value="F:DNA binding"/>
    <property type="evidence" value="ECO:0007669"/>
    <property type="project" value="UniProtKB-KW"/>
</dbReference>
<dbReference type="EMBL" id="OBDZ01000039">
    <property type="protein sequence ID" value="SNY45691.1"/>
    <property type="molecule type" value="Genomic_DNA"/>
</dbReference>